<evidence type="ECO:0000259" key="1">
    <source>
        <dbReference type="PROSITE" id="PS50995"/>
    </source>
</evidence>
<evidence type="ECO:0000313" key="3">
    <source>
        <dbReference type="Proteomes" id="UP000760480"/>
    </source>
</evidence>
<evidence type="ECO:0000313" key="2">
    <source>
        <dbReference type="EMBL" id="NMQ20616.1"/>
    </source>
</evidence>
<dbReference type="SMART" id="SM00347">
    <property type="entry name" value="HTH_MARR"/>
    <property type="match status" value="1"/>
</dbReference>
<sequence length="148" mass="17417">MDTPVPIHDDWPLTKHDFEILSDFRYQIRKFVRFSEEVARQHGITPLQYLMLLHIKGYPGREWATVGELTERLQTQQHGVVALISRCEKLGFVERRRSSEDRRQIKVHLLENGQKVVEQIARLHRAQLASLQGRFVVPNIQVFEHTEP</sequence>
<dbReference type="Proteomes" id="UP000760480">
    <property type="component" value="Unassembled WGS sequence"/>
</dbReference>
<comment type="caution">
    <text evidence="2">The sequence shown here is derived from an EMBL/GenBank/DDBJ whole genome shotgun (WGS) entry which is preliminary data.</text>
</comment>
<dbReference type="InterPro" id="IPR000835">
    <property type="entry name" value="HTH_MarR-typ"/>
</dbReference>
<dbReference type="InterPro" id="IPR036388">
    <property type="entry name" value="WH-like_DNA-bd_sf"/>
</dbReference>
<name>A0ABX1TRR4_9GAMM</name>
<accession>A0ABX1TRR4</accession>
<dbReference type="InterPro" id="IPR039422">
    <property type="entry name" value="MarR/SlyA-like"/>
</dbReference>
<dbReference type="SUPFAM" id="SSF46785">
    <property type="entry name" value="Winged helix' DNA-binding domain"/>
    <property type="match status" value="1"/>
</dbReference>
<gene>
    <name evidence="2" type="ORF">E4P82_16285</name>
</gene>
<feature type="domain" description="HTH marR-type" evidence="1">
    <location>
        <begin position="17"/>
        <end position="148"/>
    </location>
</feature>
<keyword evidence="3" id="KW-1185">Reference proteome</keyword>
<dbReference type="PANTHER" id="PTHR33164">
    <property type="entry name" value="TRANSCRIPTIONAL REGULATOR, MARR FAMILY"/>
    <property type="match status" value="1"/>
</dbReference>
<reference evidence="2 3" key="1">
    <citation type="submission" date="2019-03" db="EMBL/GenBank/DDBJ databases">
        <title>Metabolic reconstructions from genomes of highly enriched 'Candidatus Accumulibacter' and 'Candidatus Competibacter' bioreactor populations.</title>
        <authorList>
            <person name="Annavajhala M.K."/>
            <person name="Welles L."/>
            <person name="Abbas B."/>
            <person name="Sorokin D."/>
            <person name="Park H."/>
            <person name="Van Loosdrecht M."/>
            <person name="Chandran K."/>
        </authorList>
    </citation>
    <scope>NUCLEOTIDE SEQUENCE [LARGE SCALE GENOMIC DNA]</scope>
    <source>
        <strain evidence="2 3">SBR_G</strain>
    </source>
</reference>
<organism evidence="2 3">
    <name type="scientific">Candidatus Competibacter phosphatis</name>
    <dbReference type="NCBI Taxonomy" id="221280"/>
    <lineage>
        <taxon>Bacteria</taxon>
        <taxon>Pseudomonadati</taxon>
        <taxon>Pseudomonadota</taxon>
        <taxon>Gammaproteobacteria</taxon>
        <taxon>Candidatus Competibacteraceae</taxon>
        <taxon>Candidatus Competibacter</taxon>
    </lineage>
</organism>
<dbReference type="Gene3D" id="1.10.10.10">
    <property type="entry name" value="Winged helix-like DNA-binding domain superfamily/Winged helix DNA-binding domain"/>
    <property type="match status" value="1"/>
</dbReference>
<dbReference type="InterPro" id="IPR036390">
    <property type="entry name" value="WH_DNA-bd_sf"/>
</dbReference>
<protein>
    <submittedName>
        <fullName evidence="2">MarR family transcriptional regulator</fullName>
    </submittedName>
</protein>
<proteinExistence type="predicted"/>
<dbReference type="EMBL" id="SPMZ01000055">
    <property type="protein sequence ID" value="NMQ20616.1"/>
    <property type="molecule type" value="Genomic_DNA"/>
</dbReference>
<dbReference type="PANTHER" id="PTHR33164:SF89">
    <property type="entry name" value="MARR FAMILY REGULATORY PROTEIN"/>
    <property type="match status" value="1"/>
</dbReference>
<dbReference type="Pfam" id="PF12802">
    <property type="entry name" value="MarR_2"/>
    <property type="match status" value="1"/>
</dbReference>
<dbReference type="PROSITE" id="PS50995">
    <property type="entry name" value="HTH_MARR_2"/>
    <property type="match status" value="1"/>
</dbReference>